<dbReference type="InterPro" id="IPR013221">
    <property type="entry name" value="Mur_ligase_cen"/>
</dbReference>
<accession>A0A518AT83</accession>
<dbReference type="Gene3D" id="3.40.1390.10">
    <property type="entry name" value="MurE/MurF, N-terminal domain"/>
    <property type="match status" value="1"/>
</dbReference>
<dbReference type="InterPro" id="IPR035911">
    <property type="entry name" value="MurE/MurF_N"/>
</dbReference>
<dbReference type="GO" id="GO:0005524">
    <property type="term" value="F:ATP binding"/>
    <property type="evidence" value="ECO:0007669"/>
    <property type="project" value="InterPro"/>
</dbReference>
<dbReference type="SUPFAM" id="SSF53623">
    <property type="entry name" value="MurD-like peptide ligases, catalytic domain"/>
    <property type="match status" value="1"/>
</dbReference>
<organism evidence="2 3">
    <name type="scientific">Aeoliella mucimassa</name>
    <dbReference type="NCBI Taxonomy" id="2527972"/>
    <lineage>
        <taxon>Bacteria</taxon>
        <taxon>Pseudomonadati</taxon>
        <taxon>Planctomycetota</taxon>
        <taxon>Planctomycetia</taxon>
        <taxon>Pirellulales</taxon>
        <taxon>Lacipirellulaceae</taxon>
        <taxon>Aeoliella</taxon>
    </lineage>
</organism>
<dbReference type="PANTHER" id="PTHR23135:SF4">
    <property type="entry name" value="UDP-N-ACETYLMURAMOYL-L-ALANYL-D-GLUTAMATE--2,6-DIAMINOPIMELATE LIGASE MURE HOMOLOG, CHLOROPLASTIC"/>
    <property type="match status" value="1"/>
</dbReference>
<dbReference type="OrthoDB" id="9800958at2"/>
<reference evidence="2 3" key="1">
    <citation type="submission" date="2019-02" db="EMBL/GenBank/DDBJ databases">
        <title>Deep-cultivation of Planctomycetes and their phenomic and genomic characterization uncovers novel biology.</title>
        <authorList>
            <person name="Wiegand S."/>
            <person name="Jogler M."/>
            <person name="Boedeker C."/>
            <person name="Pinto D."/>
            <person name="Vollmers J."/>
            <person name="Rivas-Marin E."/>
            <person name="Kohn T."/>
            <person name="Peeters S.H."/>
            <person name="Heuer A."/>
            <person name="Rast P."/>
            <person name="Oberbeckmann S."/>
            <person name="Bunk B."/>
            <person name="Jeske O."/>
            <person name="Meyerdierks A."/>
            <person name="Storesund J.E."/>
            <person name="Kallscheuer N."/>
            <person name="Luecker S."/>
            <person name="Lage O.M."/>
            <person name="Pohl T."/>
            <person name="Merkel B.J."/>
            <person name="Hornburger P."/>
            <person name="Mueller R.-W."/>
            <person name="Bruemmer F."/>
            <person name="Labrenz M."/>
            <person name="Spormann A.M."/>
            <person name="Op den Camp H."/>
            <person name="Overmann J."/>
            <person name="Amann R."/>
            <person name="Jetten M.S.M."/>
            <person name="Mascher T."/>
            <person name="Medema M.H."/>
            <person name="Devos D.P."/>
            <person name="Kaster A.-K."/>
            <person name="Ovreas L."/>
            <person name="Rohde M."/>
            <person name="Galperin M.Y."/>
            <person name="Jogler C."/>
        </authorList>
    </citation>
    <scope>NUCLEOTIDE SEQUENCE [LARGE SCALE GENOMIC DNA]</scope>
    <source>
        <strain evidence="2 3">Pan181</strain>
    </source>
</reference>
<keyword evidence="3" id="KW-1185">Reference proteome</keyword>
<name>A0A518AT83_9BACT</name>
<dbReference type="RefSeq" id="WP_145249414.1">
    <property type="nucleotide sequence ID" value="NZ_CP036278.1"/>
</dbReference>
<evidence type="ECO:0000259" key="1">
    <source>
        <dbReference type="Pfam" id="PF08245"/>
    </source>
</evidence>
<evidence type="ECO:0000313" key="3">
    <source>
        <dbReference type="Proteomes" id="UP000315750"/>
    </source>
</evidence>
<dbReference type="EMBL" id="CP036278">
    <property type="protein sequence ID" value="QDU57949.1"/>
    <property type="molecule type" value="Genomic_DNA"/>
</dbReference>
<keyword evidence="2" id="KW-0436">Ligase</keyword>
<dbReference type="GO" id="GO:0047482">
    <property type="term" value="F:UDP-N-acetylmuramoyl-L-alanyl-D-glutamate-L-lysine ligase activity"/>
    <property type="evidence" value="ECO:0007669"/>
    <property type="project" value="UniProtKB-EC"/>
</dbReference>
<dbReference type="PANTHER" id="PTHR23135">
    <property type="entry name" value="MUR LIGASE FAMILY MEMBER"/>
    <property type="match status" value="1"/>
</dbReference>
<sequence length="486" mass="51383">MIANTHPFHSHATFISQALPSAQLASGVDVAVTSCTNQSTAVRPGDAFVVCQNNTLAADIAREAVERGATAVIAEQYLPVFGVPQYLVDDASQAYSELCNALLGHPGRELNPIAIAGTHGKTSIAMLVDSIFNMAKRPVATATNQFTRVDGECQALLPPTTAPAIADFVDEALASGCRQAVVELDEQTLHTQAASAIEFDVVCLANMHGDSNSPENAAAQREQQAMALDLLSPQGMAVLNADDPNSMRVLAEYDGPALTFGLSDAADITALVTEQYVNEQTFVLICGDESAAVRAKVVGETHVQNCLAAAAIAKVYGISLTDIVRGIERVTVIPGVMHRFDAGLGVSVFVDRGNSAIARSSALKNVREVTTGDMYVVVDHQCVVTDTLADRTIATSCLQDCRVVTNAVARVLAALEVTNDEHLRTIVQKLGGVAQALLLAEEGDTVVVSGWGTLVPNGRRATTAVTEEQLLQSLMYEIASEWKRAA</sequence>
<dbReference type="SUPFAM" id="SSF63418">
    <property type="entry name" value="MurE/MurF N-terminal domain"/>
    <property type="match status" value="1"/>
</dbReference>
<protein>
    <submittedName>
        <fullName evidence="2">MurE-like ligase</fullName>
        <ecNumber evidence="2">6.3.2.7</ecNumber>
    </submittedName>
</protein>
<dbReference type="EC" id="6.3.2.7" evidence="2"/>
<proteinExistence type="predicted"/>
<dbReference type="Proteomes" id="UP000315750">
    <property type="component" value="Chromosome"/>
</dbReference>
<evidence type="ECO:0000313" key="2">
    <source>
        <dbReference type="EMBL" id="QDU57949.1"/>
    </source>
</evidence>
<dbReference type="KEGG" id="amuc:Pan181_41730"/>
<gene>
    <name evidence="2" type="ORF">Pan181_41730</name>
</gene>
<dbReference type="AlphaFoldDB" id="A0A518AT83"/>
<dbReference type="Gene3D" id="3.40.1190.10">
    <property type="entry name" value="Mur-like, catalytic domain"/>
    <property type="match status" value="1"/>
</dbReference>
<dbReference type="InterPro" id="IPR036565">
    <property type="entry name" value="Mur-like_cat_sf"/>
</dbReference>
<feature type="domain" description="Mur ligase central" evidence="1">
    <location>
        <begin position="115"/>
        <end position="313"/>
    </location>
</feature>
<dbReference type="Pfam" id="PF08245">
    <property type="entry name" value="Mur_ligase_M"/>
    <property type="match status" value="1"/>
</dbReference>